<dbReference type="Pfam" id="PF03101">
    <property type="entry name" value="FAR1"/>
    <property type="match status" value="1"/>
</dbReference>
<dbReference type="AlphaFoldDB" id="A0A444YN91"/>
<dbReference type="InterPro" id="IPR004330">
    <property type="entry name" value="FAR1_DNA_bnd_dom"/>
</dbReference>
<evidence type="ECO:0000313" key="3">
    <source>
        <dbReference type="Proteomes" id="UP000289738"/>
    </source>
</evidence>
<dbReference type="Proteomes" id="UP000289738">
    <property type="component" value="Chromosome B06"/>
</dbReference>
<dbReference type="PANTHER" id="PTHR47718">
    <property type="entry name" value="OS01G0519700 PROTEIN"/>
    <property type="match status" value="1"/>
</dbReference>
<name>A0A444YN91_ARAHY</name>
<feature type="domain" description="FAR1" evidence="1">
    <location>
        <begin position="5"/>
        <end position="61"/>
    </location>
</feature>
<protein>
    <recommendedName>
        <fullName evidence="1">FAR1 domain-containing protein</fullName>
    </recommendedName>
</protein>
<comment type="caution">
    <text evidence="2">The sequence shown here is derived from an EMBL/GenBank/DDBJ whole genome shotgun (WGS) entry which is preliminary data.</text>
</comment>
<evidence type="ECO:0000259" key="1">
    <source>
        <dbReference type="Pfam" id="PF03101"/>
    </source>
</evidence>
<accession>A0A444YN91</accession>
<gene>
    <name evidence="2" type="ORF">Ahy_B06g082337</name>
</gene>
<evidence type="ECO:0000313" key="2">
    <source>
        <dbReference type="EMBL" id="RYR03414.1"/>
    </source>
</evidence>
<keyword evidence="3" id="KW-1185">Reference proteome</keyword>
<sequence length="117" mass="13665">MSINQLITCNREGYRESRVKAASRVKKITTTRCRARMYVMFNKQKDHWMVSKLELKHTHPCSAKQSVHYHEYRELTMHAKCVIEKNDEVDIQPNKTYLTLANEVGGSSNLGYSEKDE</sequence>
<proteinExistence type="predicted"/>
<reference evidence="2 3" key="1">
    <citation type="submission" date="2019-01" db="EMBL/GenBank/DDBJ databases">
        <title>Sequencing of cultivated peanut Arachis hypogaea provides insights into genome evolution and oil improvement.</title>
        <authorList>
            <person name="Chen X."/>
        </authorList>
    </citation>
    <scope>NUCLEOTIDE SEQUENCE [LARGE SCALE GENOMIC DNA]</scope>
    <source>
        <strain evidence="3">cv. Fuhuasheng</strain>
        <tissue evidence="2">Leaves</tissue>
    </source>
</reference>
<organism evidence="2 3">
    <name type="scientific">Arachis hypogaea</name>
    <name type="common">Peanut</name>
    <dbReference type="NCBI Taxonomy" id="3818"/>
    <lineage>
        <taxon>Eukaryota</taxon>
        <taxon>Viridiplantae</taxon>
        <taxon>Streptophyta</taxon>
        <taxon>Embryophyta</taxon>
        <taxon>Tracheophyta</taxon>
        <taxon>Spermatophyta</taxon>
        <taxon>Magnoliopsida</taxon>
        <taxon>eudicotyledons</taxon>
        <taxon>Gunneridae</taxon>
        <taxon>Pentapetalae</taxon>
        <taxon>rosids</taxon>
        <taxon>fabids</taxon>
        <taxon>Fabales</taxon>
        <taxon>Fabaceae</taxon>
        <taxon>Papilionoideae</taxon>
        <taxon>50 kb inversion clade</taxon>
        <taxon>dalbergioids sensu lato</taxon>
        <taxon>Dalbergieae</taxon>
        <taxon>Pterocarpus clade</taxon>
        <taxon>Arachis</taxon>
    </lineage>
</organism>
<dbReference type="EMBL" id="SDMP01000016">
    <property type="protein sequence ID" value="RYR03414.1"/>
    <property type="molecule type" value="Genomic_DNA"/>
</dbReference>